<dbReference type="InterPro" id="IPR042100">
    <property type="entry name" value="Bug_dom1"/>
</dbReference>
<comment type="similarity">
    <text evidence="1">Belongs to the UPF0065 (bug) family.</text>
</comment>
<dbReference type="Proteomes" id="UP001500866">
    <property type="component" value="Unassembled WGS sequence"/>
</dbReference>
<evidence type="ECO:0000313" key="4">
    <source>
        <dbReference type="Proteomes" id="UP001500866"/>
    </source>
</evidence>
<dbReference type="PANTHER" id="PTHR42928">
    <property type="entry name" value="TRICARBOXYLATE-BINDING PROTEIN"/>
    <property type="match status" value="1"/>
</dbReference>
<protein>
    <submittedName>
        <fullName evidence="3">Tripartite tricarboxylate transporter substrate-binding protein</fullName>
    </submittedName>
</protein>
<dbReference type="RefSeq" id="WP_343814715.1">
    <property type="nucleotide sequence ID" value="NZ_BAAADS010000022.1"/>
</dbReference>
<name>A0ABP3RGX4_9BACI</name>
<evidence type="ECO:0000256" key="1">
    <source>
        <dbReference type="ARBA" id="ARBA00006987"/>
    </source>
</evidence>
<dbReference type="Pfam" id="PF03401">
    <property type="entry name" value="TctC"/>
    <property type="match status" value="1"/>
</dbReference>
<dbReference type="EMBL" id="BAAADS010000022">
    <property type="protein sequence ID" value="GAA0610121.1"/>
    <property type="molecule type" value="Genomic_DNA"/>
</dbReference>
<feature type="chain" id="PRO_5045472697" evidence="2">
    <location>
        <begin position="23"/>
        <end position="329"/>
    </location>
</feature>
<reference evidence="4" key="1">
    <citation type="journal article" date="2019" name="Int. J. Syst. Evol. Microbiol.">
        <title>The Global Catalogue of Microorganisms (GCM) 10K type strain sequencing project: providing services to taxonomists for standard genome sequencing and annotation.</title>
        <authorList>
            <consortium name="The Broad Institute Genomics Platform"/>
            <consortium name="The Broad Institute Genome Sequencing Center for Infectious Disease"/>
            <person name="Wu L."/>
            <person name="Ma J."/>
        </authorList>
    </citation>
    <scope>NUCLEOTIDE SEQUENCE [LARGE SCALE GENOMIC DNA]</scope>
    <source>
        <strain evidence="4">JCM 15395</strain>
    </source>
</reference>
<dbReference type="CDD" id="cd07012">
    <property type="entry name" value="PBP2_Bug_TTT"/>
    <property type="match status" value="1"/>
</dbReference>
<proteinExistence type="inferred from homology"/>
<comment type="caution">
    <text evidence="3">The sequence shown here is derived from an EMBL/GenBank/DDBJ whole genome shotgun (WGS) entry which is preliminary data.</text>
</comment>
<dbReference type="PANTHER" id="PTHR42928:SF1">
    <property type="entry name" value="BLR4371 PROTEIN"/>
    <property type="match status" value="1"/>
</dbReference>
<gene>
    <name evidence="3" type="ORF">GCM10009001_29310</name>
</gene>
<organism evidence="3 4">
    <name type="scientific">Virgibacillus siamensis</name>
    <dbReference type="NCBI Taxonomy" id="480071"/>
    <lineage>
        <taxon>Bacteria</taxon>
        <taxon>Bacillati</taxon>
        <taxon>Bacillota</taxon>
        <taxon>Bacilli</taxon>
        <taxon>Bacillales</taxon>
        <taxon>Bacillaceae</taxon>
        <taxon>Virgibacillus</taxon>
    </lineage>
</organism>
<dbReference type="Gene3D" id="3.40.190.150">
    <property type="entry name" value="Bordetella uptake gene, domain 1"/>
    <property type="match status" value="1"/>
</dbReference>
<dbReference type="Gene3D" id="3.40.190.10">
    <property type="entry name" value="Periplasmic binding protein-like II"/>
    <property type="match status" value="1"/>
</dbReference>
<accession>A0ABP3RGX4</accession>
<dbReference type="InterPro" id="IPR005064">
    <property type="entry name" value="BUG"/>
</dbReference>
<sequence length="329" mass="35957">MFKRVVLAFSLIVLVLIFTACSDSSGDTSKAEGKSNYPSESLEIIIPFGPGGGTDMMGRKVADILEKYELYPENIQVENKKGGSGAVGWGYLKNQEGNPYIATPTSMSFITTPLVSDTNWDYSSFTPIALLGTDNLLLLVPYDSKYETLEDFIKEAKSKQLSIGGVGAVSDEMIVPNLLGKEAGFDFKYVPFQGAGQLTSALTSGSVDAIVGNPARSMGQIEGKVMKPLAFAGEERLPILEDVPTFKELGYDVTVAQPRGIILAGDVSEGVRNWWIDTMKKVAEKPEWKKYLKQNGLSEYTLYGDEFGEYLKKTSDTFEGILKELGKIE</sequence>
<evidence type="ECO:0000256" key="2">
    <source>
        <dbReference type="SAM" id="SignalP"/>
    </source>
</evidence>
<feature type="signal peptide" evidence="2">
    <location>
        <begin position="1"/>
        <end position="22"/>
    </location>
</feature>
<keyword evidence="4" id="KW-1185">Reference proteome</keyword>
<keyword evidence="2" id="KW-0732">Signal</keyword>
<dbReference type="PIRSF" id="PIRSF017082">
    <property type="entry name" value="YflP"/>
    <property type="match status" value="1"/>
</dbReference>
<evidence type="ECO:0000313" key="3">
    <source>
        <dbReference type="EMBL" id="GAA0610121.1"/>
    </source>
</evidence>
<dbReference type="SUPFAM" id="SSF53850">
    <property type="entry name" value="Periplasmic binding protein-like II"/>
    <property type="match status" value="1"/>
</dbReference>
<dbReference type="PROSITE" id="PS51257">
    <property type="entry name" value="PROKAR_LIPOPROTEIN"/>
    <property type="match status" value="1"/>
</dbReference>